<dbReference type="EC" id="5.1.99.4" evidence="1"/>
<dbReference type="RefSeq" id="WP_067184843.1">
    <property type="nucleotide sequence ID" value="NZ_CP012199.1"/>
</dbReference>
<dbReference type="Gene3D" id="3.40.50.10540">
    <property type="entry name" value="Crotonobetainyl-coa:carnitine coa-transferase, domain 1"/>
    <property type="match status" value="1"/>
</dbReference>
<organism evidence="1 2">
    <name type="scientific">Sphingopyxis granuli</name>
    <dbReference type="NCBI Taxonomy" id="267128"/>
    <lineage>
        <taxon>Bacteria</taxon>
        <taxon>Pseudomonadati</taxon>
        <taxon>Pseudomonadota</taxon>
        <taxon>Alphaproteobacteria</taxon>
        <taxon>Sphingomonadales</taxon>
        <taxon>Sphingomonadaceae</taxon>
        <taxon>Sphingopyxis</taxon>
    </lineage>
</organism>
<keyword evidence="1" id="KW-0413">Isomerase</keyword>
<dbReference type="GO" id="GO:0008111">
    <property type="term" value="F:alpha-methylacyl-CoA racemase activity"/>
    <property type="evidence" value="ECO:0007669"/>
    <property type="project" value="UniProtKB-EC"/>
</dbReference>
<dbReference type="PANTHER" id="PTHR48228">
    <property type="entry name" value="SUCCINYL-COA--D-CITRAMALATE COA-TRANSFERASE"/>
    <property type="match status" value="1"/>
</dbReference>
<keyword evidence="2" id="KW-1185">Reference proteome</keyword>
<dbReference type="InterPro" id="IPR003673">
    <property type="entry name" value="CoA-Trfase_fam_III"/>
</dbReference>
<evidence type="ECO:0000313" key="1">
    <source>
        <dbReference type="EMBL" id="AMG75276.1"/>
    </source>
</evidence>
<reference evidence="1 2" key="1">
    <citation type="journal article" date="2016" name="BMC Genomics">
        <title>Genomic analysis of the nitrate-respiring Sphingopyxis granuli (formerly Sphingomonas macrogoltabida) strain TFA.</title>
        <authorList>
            <person name="Garcia-Romero I."/>
            <person name="Perez-Pulido A.J."/>
            <person name="Gonzalez-Flores Y.E."/>
            <person name="Reyes-Ramirez F."/>
            <person name="Santero E."/>
            <person name="Floriano B."/>
        </authorList>
    </citation>
    <scope>NUCLEOTIDE SEQUENCE [LARGE SCALE GENOMIC DNA]</scope>
    <source>
        <strain evidence="1 2">TFA</strain>
    </source>
</reference>
<dbReference type="InterPro" id="IPR023606">
    <property type="entry name" value="CoA-Trfase_III_dom_1_sf"/>
</dbReference>
<dbReference type="SUPFAM" id="SSF89796">
    <property type="entry name" value="CoA-transferase family III (CaiB/BaiF)"/>
    <property type="match status" value="1"/>
</dbReference>
<protein>
    <submittedName>
        <fullName evidence="1">Carnitine dehydratase</fullName>
        <ecNumber evidence="1">5.1.99.4</ecNumber>
    </submittedName>
</protein>
<accession>A0AA86L3V2</accession>
<evidence type="ECO:0000313" key="2">
    <source>
        <dbReference type="Proteomes" id="UP000058599"/>
    </source>
</evidence>
<dbReference type="InterPro" id="IPR050509">
    <property type="entry name" value="CoA-transferase_III"/>
</dbReference>
<sequence length="389" mass="40415">MTAGGGPLAGIRIIELAGLGPAPFGAMLLADMGAEVVRVERVDGGNGIGVAVPFDVLARNRRSIRLDLKQDEGKAALLRMIDGADGLIEGFRPGVLERLGFAPDLLLERNPKLVVGRMTGWGQDGPLAQRAGHDINYIALAGALFSIGGRGGPPVPPLNLVGDFGGGGLVLAFGVVCALLEARGSGKGQVVDAAMVDGAALLTAGVHGMLAQGMFREDRGGTILNGGAPFYAVYECADGEFVTIGSLEPQFFALLQERLGIDPAEFGNRNDPRQWDGQRERLAAIFRSRTRDEWTRLLGDSDVCFAPVLRMTEAPQHPHNAARGVFVEVGGLVQPAPAPRFSRTAAGACTPPAVPGADTDAVLVAFGFSREEVTALHAGGVVAGAADAD</sequence>
<gene>
    <name evidence="1" type="primary">mcr3</name>
    <name evidence="1" type="ORF">SGRAN_2928</name>
</gene>
<dbReference type="Proteomes" id="UP000058599">
    <property type="component" value="Chromosome"/>
</dbReference>
<dbReference type="AlphaFoldDB" id="A0AA86L3V2"/>
<dbReference type="Gene3D" id="3.30.1540.10">
    <property type="entry name" value="formyl-coa transferase, domain 3"/>
    <property type="match status" value="1"/>
</dbReference>
<dbReference type="EMBL" id="CP012199">
    <property type="protein sequence ID" value="AMG75276.1"/>
    <property type="molecule type" value="Genomic_DNA"/>
</dbReference>
<name>A0AA86L3V2_9SPHN</name>
<proteinExistence type="predicted"/>
<dbReference type="Pfam" id="PF02515">
    <property type="entry name" value="CoA_transf_3"/>
    <property type="match status" value="1"/>
</dbReference>
<dbReference type="InterPro" id="IPR044855">
    <property type="entry name" value="CoA-Trfase_III_dom3_sf"/>
</dbReference>
<dbReference type="KEGG" id="sgi:SGRAN_2928"/>
<dbReference type="PANTHER" id="PTHR48228:SF5">
    <property type="entry name" value="ALPHA-METHYLACYL-COA RACEMASE"/>
    <property type="match status" value="1"/>
</dbReference>